<evidence type="ECO:0000313" key="2">
    <source>
        <dbReference type="Proteomes" id="UP000515563"/>
    </source>
</evidence>
<dbReference type="EMBL" id="CP043661">
    <property type="protein sequence ID" value="QNE20927.1"/>
    <property type="molecule type" value="Genomic_DNA"/>
</dbReference>
<reference evidence="2" key="1">
    <citation type="submission" date="2019-09" db="EMBL/GenBank/DDBJ databases">
        <title>Antimicrobial potential of Antarctic Bacteria.</title>
        <authorList>
            <person name="Benaud N."/>
            <person name="Edwards R.J."/>
            <person name="Ferrari B.C."/>
        </authorList>
    </citation>
    <scope>NUCLEOTIDE SEQUENCE [LARGE SCALE GENOMIC DNA]</scope>
    <source>
        <strain evidence="2">SPB151</strain>
    </source>
</reference>
<accession>A0A7G6X3W2</accession>
<evidence type="ECO:0000313" key="1">
    <source>
        <dbReference type="EMBL" id="QNE20927.1"/>
    </source>
</evidence>
<protein>
    <submittedName>
        <fullName evidence="1">Uncharacterized protein</fullName>
    </submittedName>
</protein>
<organism evidence="1 2">
    <name type="scientific">Kribbella qitaiheensis</name>
    <dbReference type="NCBI Taxonomy" id="1544730"/>
    <lineage>
        <taxon>Bacteria</taxon>
        <taxon>Bacillati</taxon>
        <taxon>Actinomycetota</taxon>
        <taxon>Actinomycetes</taxon>
        <taxon>Propionibacteriales</taxon>
        <taxon>Kribbellaceae</taxon>
        <taxon>Kribbella</taxon>
    </lineage>
</organism>
<keyword evidence="2" id="KW-1185">Reference proteome</keyword>
<reference evidence="1 2" key="2">
    <citation type="journal article" date="2020" name="Microbiol. Resour. Announc.">
        <title>Antarctic desert soil bacteria exhibit high novel natural product potential, evaluated through long-read genome sequencing and comparative genomics.</title>
        <authorList>
            <person name="Benaud N."/>
            <person name="Edwards R.J."/>
            <person name="Amos T.G."/>
            <person name="D'Agostino P.M."/>
            <person name="Gutierrez-Chavez C."/>
            <person name="Montgomery K."/>
            <person name="Nicetic I."/>
            <person name="Ferrari B.C."/>
        </authorList>
    </citation>
    <scope>NUCLEOTIDE SEQUENCE [LARGE SCALE GENOMIC DNA]</scope>
    <source>
        <strain evidence="1 2">SPB151</strain>
    </source>
</reference>
<proteinExistence type="predicted"/>
<dbReference type="RefSeq" id="WP_185443332.1">
    <property type="nucleotide sequence ID" value="NZ_CP043661.1"/>
</dbReference>
<gene>
    <name evidence="1" type="ORF">F1D05_27190</name>
</gene>
<dbReference type="AlphaFoldDB" id="A0A7G6X3W2"/>
<name>A0A7G6X3W2_9ACTN</name>
<sequence>MKRRIALLIAAVAASIGVLVPISSATAVPIYSIGPYATQADCNDARTSTRDQLDPWYLSACNHRTDGWYFMMSGN</sequence>
<dbReference type="KEGG" id="kqi:F1D05_27190"/>
<dbReference type="Proteomes" id="UP000515563">
    <property type="component" value="Chromosome"/>
</dbReference>